<dbReference type="AlphaFoldDB" id="L5LYJ8"/>
<protein>
    <submittedName>
        <fullName evidence="2">Sperm head and tail associated protein</fullName>
    </submittedName>
</protein>
<feature type="region of interest" description="Disordered" evidence="1">
    <location>
        <begin position="82"/>
        <end position="122"/>
    </location>
</feature>
<evidence type="ECO:0000313" key="3">
    <source>
        <dbReference type="Proteomes" id="UP000010556"/>
    </source>
</evidence>
<feature type="compositionally biased region" description="Polar residues" evidence="1">
    <location>
        <begin position="518"/>
        <end position="538"/>
    </location>
</feature>
<dbReference type="EMBL" id="KB106370">
    <property type="protein sequence ID" value="ELK31100.1"/>
    <property type="molecule type" value="Genomic_DNA"/>
</dbReference>
<evidence type="ECO:0000256" key="1">
    <source>
        <dbReference type="SAM" id="MobiDB-lite"/>
    </source>
</evidence>
<feature type="compositionally biased region" description="Basic residues" evidence="1">
    <location>
        <begin position="541"/>
        <end position="553"/>
    </location>
</feature>
<evidence type="ECO:0000313" key="2">
    <source>
        <dbReference type="EMBL" id="ELK31100.1"/>
    </source>
</evidence>
<proteinExistence type="predicted"/>
<name>L5LYJ8_MYODS</name>
<organism evidence="2 3">
    <name type="scientific">Myotis davidii</name>
    <name type="common">David's myotis</name>
    <dbReference type="NCBI Taxonomy" id="225400"/>
    <lineage>
        <taxon>Eukaryota</taxon>
        <taxon>Metazoa</taxon>
        <taxon>Chordata</taxon>
        <taxon>Craniata</taxon>
        <taxon>Vertebrata</taxon>
        <taxon>Euteleostomi</taxon>
        <taxon>Mammalia</taxon>
        <taxon>Eutheria</taxon>
        <taxon>Laurasiatheria</taxon>
        <taxon>Chiroptera</taxon>
        <taxon>Yangochiroptera</taxon>
        <taxon>Vespertilionidae</taxon>
        <taxon>Myotis</taxon>
    </lineage>
</organism>
<accession>L5LYJ8</accession>
<keyword evidence="3" id="KW-1185">Reference proteome</keyword>
<reference evidence="3" key="1">
    <citation type="journal article" date="2013" name="Science">
        <title>Comparative analysis of bat genomes provides insight into the evolution of flight and immunity.</title>
        <authorList>
            <person name="Zhang G."/>
            <person name="Cowled C."/>
            <person name="Shi Z."/>
            <person name="Huang Z."/>
            <person name="Bishop-Lilly K.A."/>
            <person name="Fang X."/>
            <person name="Wynne J.W."/>
            <person name="Xiong Z."/>
            <person name="Baker M.L."/>
            <person name="Zhao W."/>
            <person name="Tachedjian M."/>
            <person name="Zhu Y."/>
            <person name="Zhou P."/>
            <person name="Jiang X."/>
            <person name="Ng J."/>
            <person name="Yang L."/>
            <person name="Wu L."/>
            <person name="Xiao J."/>
            <person name="Feng Y."/>
            <person name="Chen Y."/>
            <person name="Sun X."/>
            <person name="Zhang Y."/>
            <person name="Marsh G.A."/>
            <person name="Crameri G."/>
            <person name="Broder C.C."/>
            <person name="Frey K.G."/>
            <person name="Wang L.F."/>
            <person name="Wang J."/>
        </authorList>
    </citation>
    <scope>NUCLEOTIDE SEQUENCE [LARGE SCALE GENOMIC DNA]</scope>
</reference>
<feature type="compositionally biased region" description="Basic residues" evidence="1">
    <location>
        <begin position="611"/>
        <end position="639"/>
    </location>
</feature>
<feature type="region of interest" description="Disordered" evidence="1">
    <location>
        <begin position="244"/>
        <end position="308"/>
    </location>
</feature>
<feature type="region of interest" description="Disordered" evidence="1">
    <location>
        <begin position="518"/>
        <end position="569"/>
    </location>
</feature>
<sequence length="639" mass="69403">MSPPRIPWPGPRSPYMDQSPYLCYSAQHPAALVTCPVTGPVISPYLAHRPMEYRPVIYPPVSHGVLHVSRISPLYPTWSSGRSYNDSPSSASSPPTGQLYLGHLRPPDSRKPQPPLDPPLEKSYCGSLFSQANAPGCPGSPQEDSRHYSHLPSEAPVSTPGRPYCGNPLPAGMIDSSCSLQSQAFRKPCLESVPSWETNGKSYLVSGTPISGSPCSEEPPLPQSAHYPNSAFCFPSPLGNQFISPPQSPPRRSYNEPSLLTPVYPQVKSPRSPELKQPCAPCSPDQYTPSDQPKPPEDSASPPLPSHPCGLSDPSCSITTCSNSCPQTLPQGAIIPTLVPRTLKTASPTSLPSRLPCDSILPNVYAQSYPHGPPLGTPCNAHIYSVVPSTPNPCPLSGSTGPPQCPNQPMVPPCGTYGTPRGPPQTLRRPPCSTHIYSFIPLRTPFDPQSLPITPRPCRHPDTMPCGLHIYSVASQGSCKEPPQIPYSFPLPSSTSSSCSSNIPSCSSTVIINECQSSDNQNKNTHQSRSRSQCENPNRLSRSRSKSKCRHLSRNQSLTSRFNQSLNEDQSENLQLAIFQRQSESPQYRKSQGPSMSSHHLKGQGKSQNKSSHHLKRQGKCKSSHHSRSWSKSPHCNKK</sequence>
<feature type="compositionally biased region" description="Polar residues" evidence="1">
    <location>
        <begin position="583"/>
        <end position="598"/>
    </location>
</feature>
<feature type="compositionally biased region" description="Polar residues" evidence="1">
    <location>
        <begin position="555"/>
        <end position="569"/>
    </location>
</feature>
<dbReference type="Proteomes" id="UP000010556">
    <property type="component" value="Unassembled WGS sequence"/>
</dbReference>
<feature type="region of interest" description="Disordered" evidence="1">
    <location>
        <begin position="583"/>
        <end position="639"/>
    </location>
</feature>
<gene>
    <name evidence="2" type="ORF">MDA_GLEAN10014315</name>
</gene>
<feature type="region of interest" description="Disordered" evidence="1">
    <location>
        <begin position="134"/>
        <end position="163"/>
    </location>
</feature>